<dbReference type="EMBL" id="JELY01001695">
    <property type="protein sequence ID" value="KYF54890.1"/>
    <property type="molecule type" value="Genomic_DNA"/>
</dbReference>
<proteinExistence type="predicted"/>
<dbReference type="Proteomes" id="UP000075420">
    <property type="component" value="Unassembled WGS sequence"/>
</dbReference>
<evidence type="ECO:0000313" key="1">
    <source>
        <dbReference type="EMBL" id="KYF54890.1"/>
    </source>
</evidence>
<protein>
    <submittedName>
        <fullName evidence="1">Uncharacterized protein</fullName>
    </submittedName>
</protein>
<comment type="caution">
    <text evidence="1">The sequence shown here is derived from an EMBL/GenBank/DDBJ whole genome shotgun (WGS) entry which is preliminary data.</text>
</comment>
<accession>A0A150PGU7</accession>
<evidence type="ECO:0000313" key="2">
    <source>
        <dbReference type="Proteomes" id="UP000075420"/>
    </source>
</evidence>
<dbReference type="AlphaFoldDB" id="A0A150PGU7"/>
<name>A0A150PGU7_SORCE</name>
<sequence>MLTGSRIDLWWELGDSDDADEYAKAQRDVAMRTTDSVIPFLGRFETECQVAEFLSSTCTGADELVDPRAHAMRMAYAAVIWRKLGDADRCSACIEEAERQSKRTPLQDVIVAFASRLRADSRSNPLIA</sequence>
<reference evidence="1 2" key="1">
    <citation type="submission" date="2014-02" db="EMBL/GenBank/DDBJ databases">
        <title>The small core and large imbalanced accessory genome model reveals a collaborative survival strategy of Sorangium cellulosum strains in nature.</title>
        <authorList>
            <person name="Han K."/>
            <person name="Peng R."/>
            <person name="Blom J."/>
            <person name="Li Y.-Z."/>
        </authorList>
    </citation>
    <scope>NUCLEOTIDE SEQUENCE [LARGE SCALE GENOMIC DNA]</scope>
    <source>
        <strain evidence="1 2">So0157-25</strain>
    </source>
</reference>
<gene>
    <name evidence="1" type="ORF">BE08_44020</name>
</gene>
<organism evidence="1 2">
    <name type="scientific">Sorangium cellulosum</name>
    <name type="common">Polyangium cellulosum</name>
    <dbReference type="NCBI Taxonomy" id="56"/>
    <lineage>
        <taxon>Bacteria</taxon>
        <taxon>Pseudomonadati</taxon>
        <taxon>Myxococcota</taxon>
        <taxon>Polyangia</taxon>
        <taxon>Polyangiales</taxon>
        <taxon>Polyangiaceae</taxon>
        <taxon>Sorangium</taxon>
    </lineage>
</organism>